<dbReference type="Proteomes" id="UP000192569">
    <property type="component" value="Chromosome I"/>
</dbReference>
<protein>
    <submittedName>
        <fullName evidence="2">Copper amine oxidase N-terminal domain-containing protein</fullName>
    </submittedName>
</protein>
<feature type="domain" description="Fibronectin type-III" evidence="1">
    <location>
        <begin position="171"/>
        <end position="262"/>
    </location>
</feature>
<dbReference type="SUPFAM" id="SSF49265">
    <property type="entry name" value="Fibronectin type III"/>
    <property type="match status" value="1"/>
</dbReference>
<organism evidence="2 3">
    <name type="scientific">Thermanaeromonas toyohensis ToBE</name>
    <dbReference type="NCBI Taxonomy" id="698762"/>
    <lineage>
        <taxon>Bacteria</taxon>
        <taxon>Bacillati</taxon>
        <taxon>Bacillota</taxon>
        <taxon>Clostridia</taxon>
        <taxon>Neomoorellales</taxon>
        <taxon>Neomoorellaceae</taxon>
        <taxon>Thermanaeromonas</taxon>
    </lineage>
</organism>
<dbReference type="InterPro" id="IPR003961">
    <property type="entry name" value="FN3_dom"/>
</dbReference>
<evidence type="ECO:0000259" key="1">
    <source>
        <dbReference type="PROSITE" id="PS50853"/>
    </source>
</evidence>
<dbReference type="InterPro" id="IPR036582">
    <property type="entry name" value="Mao_N_sf"/>
</dbReference>
<evidence type="ECO:0000313" key="2">
    <source>
        <dbReference type="EMBL" id="SMB96224.1"/>
    </source>
</evidence>
<gene>
    <name evidence="2" type="ORF">SAMN00808754_1428</name>
</gene>
<dbReference type="SUPFAM" id="SSF55383">
    <property type="entry name" value="Copper amine oxidase, domain N"/>
    <property type="match status" value="2"/>
</dbReference>
<dbReference type="Pfam" id="PF07833">
    <property type="entry name" value="Cu_amine_oxidN1"/>
    <property type="match status" value="1"/>
</dbReference>
<dbReference type="AlphaFoldDB" id="A0A1W1VTL0"/>
<dbReference type="PROSITE" id="PS50853">
    <property type="entry name" value="FN3"/>
    <property type="match status" value="2"/>
</dbReference>
<dbReference type="CDD" id="cd00063">
    <property type="entry name" value="FN3"/>
    <property type="match status" value="2"/>
</dbReference>
<sequence>MKPRILAFLLSLVTLVGILFLLPLPSRAAEQTAIFTIGSNVYTVNGQQFLMDVTPYTKDGRTFIPLRYAAQALGVTPKNILYDGGKVTLIKGNKVIQLTIGSNVMTVNGTATAMDVAPEVIGGRTMVPFRWMAQVFDARIEWNPERQQVVIRLDDQPATPVSDNQQQKPQAPTGLHLVSISPAGVPNHYVITLGWDPVNNASGYRVYETHSWTPQGPAFIETNTNSYTSTFAGTSWEFYVTAVNSAGESPPSNTISVSAGASVGNRLEAPTGLHLVSITPEISATSQRIIGASVTISWDPVNGATGYRVYTLVSTTESSKWVICGYPTNPTFTIRYPLMVKNNVTEAFYVTAVNQEGEESPPSQTLQVTLPDWNVVGNVNQAASQPSNNQAPKPEAPTGLHVNLSPMSSSGMSGFWVTISWNPVNDAAGYKIYTSDYLDQNGTWTPPHELALCSGNSYSYSYAAFPVSTTLTKIYVTAVNQAGEEGPPSETVQISWTTNNVSYGQSSASKVVVLPPLQYPGGLETIRNTYTWYYEGKQFSWTIEVPQVLVKYEQGQKMIKWPLWYVFAASNPAMWFASLIATGSPITMAQEILNNMLVQDRTSSEYIGCVADRLNRAAEAQGYDVFRKAEFIAAFVQSIPYKIIFPTNTEYPPQVIAHGGDCINKSVLLAAILRKLGYRVAILVYPLPIAHAAVGVAFSVDQIPSDRLTMNLRGYFRGNTNYYFIETTEPGWRIGELSVPETARPAICEIW</sequence>
<accession>A0A1W1VTL0</accession>
<dbReference type="EMBL" id="LT838272">
    <property type="protein sequence ID" value="SMB96224.1"/>
    <property type="molecule type" value="Genomic_DNA"/>
</dbReference>
<dbReference type="InterPro" id="IPR013783">
    <property type="entry name" value="Ig-like_fold"/>
</dbReference>
<dbReference type="InterPro" id="IPR012854">
    <property type="entry name" value="Cu_amine_oxidase-like_N"/>
</dbReference>
<proteinExistence type="predicted"/>
<dbReference type="RefSeq" id="WP_084665045.1">
    <property type="nucleotide sequence ID" value="NZ_LT838272.1"/>
</dbReference>
<keyword evidence="3" id="KW-1185">Reference proteome</keyword>
<evidence type="ECO:0000313" key="3">
    <source>
        <dbReference type="Proteomes" id="UP000192569"/>
    </source>
</evidence>
<dbReference type="Gene3D" id="3.30.457.10">
    <property type="entry name" value="Copper amine oxidase-like, N-terminal domain"/>
    <property type="match status" value="2"/>
</dbReference>
<dbReference type="OrthoDB" id="1740654at2"/>
<dbReference type="Gene3D" id="2.60.40.10">
    <property type="entry name" value="Immunoglobulins"/>
    <property type="match status" value="3"/>
</dbReference>
<dbReference type="STRING" id="698762.SAMN00808754_1428"/>
<dbReference type="InterPro" id="IPR036116">
    <property type="entry name" value="FN3_sf"/>
</dbReference>
<feature type="domain" description="Fibronectin type-III" evidence="1">
    <location>
        <begin position="269"/>
        <end position="373"/>
    </location>
</feature>
<name>A0A1W1VTL0_9FIRM</name>
<reference evidence="2 3" key="1">
    <citation type="submission" date="2017-04" db="EMBL/GenBank/DDBJ databases">
        <authorList>
            <person name="Afonso C.L."/>
            <person name="Miller P.J."/>
            <person name="Scott M.A."/>
            <person name="Spackman E."/>
            <person name="Goraichik I."/>
            <person name="Dimitrov K.M."/>
            <person name="Suarez D.L."/>
            <person name="Swayne D.E."/>
        </authorList>
    </citation>
    <scope>NUCLEOTIDE SEQUENCE [LARGE SCALE GENOMIC DNA]</scope>
    <source>
        <strain evidence="2 3">ToBE</strain>
    </source>
</reference>